<proteinExistence type="predicted"/>
<dbReference type="AlphaFoldDB" id="A0A2R6A8H0"/>
<name>A0A2R6A8H0_9ARCH</name>
<gene>
    <name evidence="1" type="ORF">B9Q03_13970</name>
</gene>
<evidence type="ECO:0000313" key="1">
    <source>
        <dbReference type="EMBL" id="PSN82701.1"/>
    </source>
</evidence>
<evidence type="ECO:0008006" key="3">
    <source>
        <dbReference type="Google" id="ProtNLM"/>
    </source>
</evidence>
<evidence type="ECO:0000313" key="2">
    <source>
        <dbReference type="Proteomes" id="UP000240322"/>
    </source>
</evidence>
<organism evidence="1 2">
    <name type="scientific">Candidatus Marsarchaeota G2 archaeon OSP_D</name>
    <dbReference type="NCBI Taxonomy" id="1978157"/>
    <lineage>
        <taxon>Archaea</taxon>
        <taxon>Candidatus Marsarchaeota</taxon>
        <taxon>Candidatus Marsarchaeota group 2</taxon>
    </lineage>
</organism>
<dbReference type="SUPFAM" id="SSF53448">
    <property type="entry name" value="Nucleotide-diphospho-sugar transferases"/>
    <property type="match status" value="1"/>
</dbReference>
<dbReference type="InterPro" id="IPR029044">
    <property type="entry name" value="Nucleotide-diphossugar_trans"/>
</dbReference>
<dbReference type="EMBL" id="NEXE01000344">
    <property type="protein sequence ID" value="PSN82701.1"/>
    <property type="molecule type" value="Genomic_DNA"/>
</dbReference>
<protein>
    <recommendedName>
        <fullName evidence="3">Glycosyltransferase 2-like domain-containing protein</fullName>
    </recommendedName>
</protein>
<comment type="caution">
    <text evidence="1">The sequence shown here is derived from an EMBL/GenBank/DDBJ whole genome shotgun (WGS) entry which is preliminary data.</text>
</comment>
<sequence length="325" mass="36930">MHTSSDNSMLETQVDQHDSLNRLYTSNSAEDILRFYEHFEGPTQLVEWMKTRRRGRAAISEREGDSEVVVVIPTADVGGEYARKCTQIYRGLQIVFVESGRGDPYFNYARNSNAGVEYAIRRHSPKWIIISNDDMSKVDEPSVLLQGLSTLDHRKTRLVYPLPPTSYHSYTVCIAKPNRIRNALYRPLVEPFSERLRLYRKFQVEYDVGPLGGPFAKLYTRIHTFRLTGSITILSAAYTASVAGKVFDETYINSVEDVDLSLTLSLEPQTIAEVNYRIADMVGGTIGGFSRTRTLREIANWAYFNHKARNQGFTHPGITNPPPHE</sequence>
<dbReference type="Proteomes" id="UP000240322">
    <property type="component" value="Unassembled WGS sequence"/>
</dbReference>
<accession>A0A2R6A8H0</accession>
<reference evidence="1 2" key="1">
    <citation type="submission" date="2017-04" db="EMBL/GenBank/DDBJ databases">
        <title>Novel microbial lineages endemic to geothermal iron-oxide mats fill important gaps in the evolutionary history of Archaea.</title>
        <authorList>
            <person name="Jay Z.J."/>
            <person name="Beam J.P."/>
            <person name="Dlakic M."/>
            <person name="Rusch D.B."/>
            <person name="Kozubal M.A."/>
            <person name="Inskeep W.P."/>
        </authorList>
    </citation>
    <scope>NUCLEOTIDE SEQUENCE [LARGE SCALE GENOMIC DNA]</scope>
    <source>
        <strain evidence="1">OSP_D</strain>
    </source>
</reference>